<gene>
    <name evidence="1" type="ORF">KQX54_018462</name>
</gene>
<dbReference type="EMBL" id="JAHXZJ010001119">
    <property type="protein sequence ID" value="KAH0555399.1"/>
    <property type="molecule type" value="Genomic_DNA"/>
</dbReference>
<dbReference type="AlphaFoldDB" id="A0AAV7IR76"/>
<name>A0AAV7IR76_COTGL</name>
<reference evidence="1 2" key="1">
    <citation type="journal article" date="2021" name="J. Hered.">
        <title>A chromosome-level genome assembly of the parasitoid wasp, Cotesia glomerata (Hymenoptera: Braconidae).</title>
        <authorList>
            <person name="Pinto B.J."/>
            <person name="Weis J.J."/>
            <person name="Gamble T."/>
            <person name="Ode P.J."/>
            <person name="Paul R."/>
            <person name="Zaspel J.M."/>
        </authorList>
    </citation>
    <scope>NUCLEOTIDE SEQUENCE [LARGE SCALE GENOMIC DNA]</scope>
    <source>
        <strain evidence="1">CgM1</strain>
    </source>
</reference>
<organism evidence="1 2">
    <name type="scientific">Cotesia glomerata</name>
    <name type="common">Lepidopteran parasitic wasp</name>
    <name type="synonym">Apanteles glomeratus</name>
    <dbReference type="NCBI Taxonomy" id="32391"/>
    <lineage>
        <taxon>Eukaryota</taxon>
        <taxon>Metazoa</taxon>
        <taxon>Ecdysozoa</taxon>
        <taxon>Arthropoda</taxon>
        <taxon>Hexapoda</taxon>
        <taxon>Insecta</taxon>
        <taxon>Pterygota</taxon>
        <taxon>Neoptera</taxon>
        <taxon>Endopterygota</taxon>
        <taxon>Hymenoptera</taxon>
        <taxon>Apocrita</taxon>
        <taxon>Ichneumonoidea</taxon>
        <taxon>Braconidae</taxon>
        <taxon>Microgastrinae</taxon>
        <taxon>Cotesia</taxon>
    </lineage>
</organism>
<sequence length="86" mass="9806">MRVISYPSDVPNDPFIYIAFSGKRDDGHFEAMEEIKEISKMTKKLLMTSKIQTEFHCPGETTPKIPDLVGLEHAQTDEEESKVHVI</sequence>
<comment type="caution">
    <text evidence="1">The sequence shown here is derived from an EMBL/GenBank/DDBJ whole genome shotgun (WGS) entry which is preliminary data.</text>
</comment>
<protein>
    <submittedName>
        <fullName evidence="1">Uncharacterized protein</fullName>
    </submittedName>
</protein>
<accession>A0AAV7IR76</accession>
<evidence type="ECO:0000313" key="2">
    <source>
        <dbReference type="Proteomes" id="UP000826195"/>
    </source>
</evidence>
<keyword evidence="2" id="KW-1185">Reference proteome</keyword>
<evidence type="ECO:0000313" key="1">
    <source>
        <dbReference type="EMBL" id="KAH0555399.1"/>
    </source>
</evidence>
<dbReference type="Proteomes" id="UP000826195">
    <property type="component" value="Unassembled WGS sequence"/>
</dbReference>
<proteinExistence type="predicted"/>